<dbReference type="EMBL" id="CP063845">
    <property type="protein sequence ID" value="UFP96470.1"/>
    <property type="molecule type" value="Genomic_DNA"/>
</dbReference>
<evidence type="ECO:0000256" key="1">
    <source>
        <dbReference type="SAM" id="Phobius"/>
    </source>
</evidence>
<sequence>MGLIPIGNLLSGIAAGYIGAPLTLTLGAGVVFIYALQAFWRHRQLLVLP</sequence>
<feature type="transmembrane region" description="Helical" evidence="1">
    <location>
        <begin position="12"/>
        <end position="36"/>
    </location>
</feature>
<gene>
    <name evidence="2" type="ORF">ISF26_09760</name>
</gene>
<dbReference type="Proteomes" id="UP001054846">
    <property type="component" value="Chromosome"/>
</dbReference>
<protein>
    <submittedName>
        <fullName evidence="2">Uncharacterized protein</fullName>
    </submittedName>
</protein>
<evidence type="ECO:0000313" key="2">
    <source>
        <dbReference type="EMBL" id="UFP96470.1"/>
    </source>
</evidence>
<dbReference type="RefSeq" id="WP_230843706.1">
    <property type="nucleotide sequence ID" value="NZ_CP063845.1"/>
</dbReference>
<name>A0ABY3PRV7_9CYAN</name>
<keyword evidence="1" id="KW-1133">Transmembrane helix</keyword>
<proteinExistence type="predicted"/>
<organism evidence="2 3">
    <name type="scientific">Gloeobacter morelensis MG652769</name>
    <dbReference type="NCBI Taxonomy" id="2781736"/>
    <lineage>
        <taxon>Bacteria</taxon>
        <taxon>Bacillati</taxon>
        <taxon>Cyanobacteriota</taxon>
        <taxon>Cyanophyceae</taxon>
        <taxon>Gloeobacterales</taxon>
        <taxon>Gloeobacteraceae</taxon>
        <taxon>Gloeobacter</taxon>
        <taxon>Gloeobacter morelensis</taxon>
    </lineage>
</organism>
<keyword evidence="1" id="KW-0812">Transmembrane</keyword>
<evidence type="ECO:0000313" key="3">
    <source>
        <dbReference type="Proteomes" id="UP001054846"/>
    </source>
</evidence>
<keyword evidence="1" id="KW-0472">Membrane</keyword>
<accession>A0ABY3PRV7</accession>
<keyword evidence="3" id="KW-1185">Reference proteome</keyword>
<reference evidence="2 3" key="1">
    <citation type="journal article" date="2021" name="Genome Biol. Evol.">
        <title>Complete Genome Sequencing of a Novel Gloeobacter Species from a Waterfall Cave in Mexico.</title>
        <authorList>
            <person name="Saw J.H."/>
            <person name="Cardona T."/>
            <person name="Montejano G."/>
        </authorList>
    </citation>
    <scope>NUCLEOTIDE SEQUENCE [LARGE SCALE GENOMIC DNA]</scope>
    <source>
        <strain evidence="2">MG652769</strain>
    </source>
</reference>